<evidence type="ECO:0000313" key="3">
    <source>
        <dbReference type="Proteomes" id="UP000680638"/>
    </source>
</evidence>
<sequence length="88" mass="10859">MSEKHELERQLSEMLTEGEMEDQGHRKEQERELISPRYEIRIQTKMDPIVEETLKYRSIARELDDRYDRYLERAKKWEHTPDHEANQE</sequence>
<name>A0ABQ4LWX9_9BACL</name>
<evidence type="ECO:0000256" key="1">
    <source>
        <dbReference type="SAM" id="MobiDB-lite"/>
    </source>
</evidence>
<comment type="caution">
    <text evidence="2">The sequence shown here is derived from an EMBL/GenBank/DDBJ whole genome shotgun (WGS) entry which is preliminary data.</text>
</comment>
<keyword evidence="3" id="KW-1185">Reference proteome</keyword>
<evidence type="ECO:0000313" key="2">
    <source>
        <dbReference type="EMBL" id="GIO67757.1"/>
    </source>
</evidence>
<feature type="compositionally biased region" description="Basic and acidic residues" evidence="1">
    <location>
        <begin position="22"/>
        <end position="32"/>
    </location>
</feature>
<dbReference type="EMBL" id="BORW01000011">
    <property type="protein sequence ID" value="GIO67757.1"/>
    <property type="molecule type" value="Genomic_DNA"/>
</dbReference>
<accession>A0ABQ4LWX9</accession>
<protein>
    <submittedName>
        <fullName evidence="2">Uncharacterized protein</fullName>
    </submittedName>
</protein>
<proteinExistence type="predicted"/>
<dbReference type="Proteomes" id="UP000680638">
    <property type="component" value="Unassembled WGS sequence"/>
</dbReference>
<gene>
    <name evidence="2" type="ORF">J21TS3_25780</name>
</gene>
<feature type="region of interest" description="Disordered" evidence="1">
    <location>
        <begin position="1"/>
        <end position="32"/>
    </location>
</feature>
<organism evidence="2 3">
    <name type="scientific">Paenibacillus cookii</name>
    <dbReference type="NCBI Taxonomy" id="157839"/>
    <lineage>
        <taxon>Bacteria</taxon>
        <taxon>Bacillati</taxon>
        <taxon>Bacillota</taxon>
        <taxon>Bacilli</taxon>
        <taxon>Bacillales</taxon>
        <taxon>Paenibacillaceae</taxon>
        <taxon>Paenibacillus</taxon>
    </lineage>
</organism>
<feature type="compositionally biased region" description="Basic and acidic residues" evidence="1">
    <location>
        <begin position="1"/>
        <end position="11"/>
    </location>
</feature>
<reference evidence="2 3" key="1">
    <citation type="submission" date="2021-03" db="EMBL/GenBank/DDBJ databases">
        <title>Antimicrobial resistance genes in bacteria isolated from Japanese honey, and their potential for conferring macrolide and lincosamide resistance in the American foulbrood pathogen Paenibacillus larvae.</title>
        <authorList>
            <person name="Okamoto M."/>
            <person name="Kumagai M."/>
            <person name="Kanamori H."/>
            <person name="Takamatsu D."/>
        </authorList>
    </citation>
    <scope>NUCLEOTIDE SEQUENCE [LARGE SCALE GENOMIC DNA]</scope>
    <source>
        <strain evidence="2 3">J21TS3</strain>
    </source>
</reference>
<dbReference type="RefSeq" id="WP_036707461.1">
    <property type="nucleotide sequence ID" value="NZ_BORW01000011.1"/>
</dbReference>